<evidence type="ECO:0000313" key="2">
    <source>
        <dbReference type="EMBL" id="MED6109315.1"/>
    </source>
</evidence>
<dbReference type="EMBL" id="JASCZI010000141">
    <property type="protein sequence ID" value="MED6109315.1"/>
    <property type="molecule type" value="Genomic_DNA"/>
</dbReference>
<comment type="caution">
    <text evidence="2">The sequence shown here is derived from an EMBL/GenBank/DDBJ whole genome shotgun (WGS) entry which is preliminary data.</text>
</comment>
<sequence length="69" mass="7875">MATKRLKDLLESRKASSRESTGIGGGHASGIQALMKAIEHELEVAVRVHEVRSEYERQMEEYVTFRWNA</sequence>
<name>A0ABU6QBM9_9FABA</name>
<proteinExistence type="predicted"/>
<gene>
    <name evidence="2" type="primary">KIN4C_3</name>
    <name evidence="2" type="ORF">PIB30_032183</name>
</gene>
<protein>
    <submittedName>
        <fullName evidence="2">Kinesin-like protein KIN-4C</fullName>
    </submittedName>
</protein>
<accession>A0ABU6QBM9</accession>
<keyword evidence="3" id="KW-1185">Reference proteome</keyword>
<organism evidence="2 3">
    <name type="scientific">Stylosanthes scabra</name>
    <dbReference type="NCBI Taxonomy" id="79078"/>
    <lineage>
        <taxon>Eukaryota</taxon>
        <taxon>Viridiplantae</taxon>
        <taxon>Streptophyta</taxon>
        <taxon>Embryophyta</taxon>
        <taxon>Tracheophyta</taxon>
        <taxon>Spermatophyta</taxon>
        <taxon>Magnoliopsida</taxon>
        <taxon>eudicotyledons</taxon>
        <taxon>Gunneridae</taxon>
        <taxon>Pentapetalae</taxon>
        <taxon>rosids</taxon>
        <taxon>fabids</taxon>
        <taxon>Fabales</taxon>
        <taxon>Fabaceae</taxon>
        <taxon>Papilionoideae</taxon>
        <taxon>50 kb inversion clade</taxon>
        <taxon>dalbergioids sensu lato</taxon>
        <taxon>Dalbergieae</taxon>
        <taxon>Pterocarpus clade</taxon>
        <taxon>Stylosanthes</taxon>
    </lineage>
</organism>
<dbReference type="Proteomes" id="UP001341840">
    <property type="component" value="Unassembled WGS sequence"/>
</dbReference>
<evidence type="ECO:0000256" key="1">
    <source>
        <dbReference type="SAM" id="MobiDB-lite"/>
    </source>
</evidence>
<feature type="compositionally biased region" description="Basic and acidic residues" evidence="1">
    <location>
        <begin position="1"/>
        <end position="17"/>
    </location>
</feature>
<reference evidence="2 3" key="1">
    <citation type="journal article" date="2023" name="Plants (Basel)">
        <title>Bridging the Gap: Combining Genomics and Transcriptomics Approaches to Understand Stylosanthes scabra, an Orphan Legume from the Brazilian Caatinga.</title>
        <authorList>
            <person name="Ferreira-Neto J.R.C."/>
            <person name="da Silva M.D."/>
            <person name="Binneck E."/>
            <person name="de Melo N.F."/>
            <person name="da Silva R.H."/>
            <person name="de Melo A.L.T.M."/>
            <person name="Pandolfi V."/>
            <person name="Bustamante F.O."/>
            <person name="Brasileiro-Vidal A.C."/>
            <person name="Benko-Iseppon A.M."/>
        </authorList>
    </citation>
    <scope>NUCLEOTIDE SEQUENCE [LARGE SCALE GENOMIC DNA]</scope>
    <source>
        <tissue evidence="2">Leaves</tissue>
    </source>
</reference>
<evidence type="ECO:0000313" key="3">
    <source>
        <dbReference type="Proteomes" id="UP001341840"/>
    </source>
</evidence>
<feature type="region of interest" description="Disordered" evidence="1">
    <location>
        <begin position="1"/>
        <end position="27"/>
    </location>
</feature>